<evidence type="ECO:0000313" key="1">
    <source>
        <dbReference type="EMBL" id="KAA8536984.1"/>
    </source>
</evidence>
<reference evidence="1 2" key="1">
    <citation type="submission" date="2019-09" db="EMBL/GenBank/DDBJ databases">
        <title>A chromosome-level genome assembly of the Chinese tupelo Nyssa sinensis.</title>
        <authorList>
            <person name="Yang X."/>
            <person name="Kang M."/>
            <person name="Yang Y."/>
            <person name="Xiong H."/>
            <person name="Wang M."/>
            <person name="Zhang Z."/>
            <person name="Wang Z."/>
            <person name="Wu H."/>
            <person name="Ma T."/>
            <person name="Liu J."/>
            <person name="Xi Z."/>
        </authorList>
    </citation>
    <scope>NUCLEOTIDE SEQUENCE [LARGE SCALE GENOMIC DNA]</scope>
    <source>
        <strain evidence="1">J267</strain>
        <tissue evidence="1">Leaf</tissue>
    </source>
</reference>
<organism evidence="1 2">
    <name type="scientific">Nyssa sinensis</name>
    <dbReference type="NCBI Taxonomy" id="561372"/>
    <lineage>
        <taxon>Eukaryota</taxon>
        <taxon>Viridiplantae</taxon>
        <taxon>Streptophyta</taxon>
        <taxon>Embryophyta</taxon>
        <taxon>Tracheophyta</taxon>
        <taxon>Spermatophyta</taxon>
        <taxon>Magnoliopsida</taxon>
        <taxon>eudicotyledons</taxon>
        <taxon>Gunneridae</taxon>
        <taxon>Pentapetalae</taxon>
        <taxon>asterids</taxon>
        <taxon>Cornales</taxon>
        <taxon>Nyssaceae</taxon>
        <taxon>Nyssa</taxon>
    </lineage>
</organism>
<dbReference type="AlphaFoldDB" id="A0A5J5B373"/>
<dbReference type="Proteomes" id="UP000325577">
    <property type="component" value="Linkage Group LG16"/>
</dbReference>
<proteinExistence type="predicted"/>
<keyword evidence="2" id="KW-1185">Reference proteome</keyword>
<protein>
    <submittedName>
        <fullName evidence="1">Uncharacterized protein</fullName>
    </submittedName>
</protein>
<name>A0A5J5B373_9ASTE</name>
<gene>
    <name evidence="1" type="ORF">F0562_029462</name>
</gene>
<dbReference type="EMBL" id="CM018039">
    <property type="protein sequence ID" value="KAA8536984.1"/>
    <property type="molecule type" value="Genomic_DNA"/>
</dbReference>
<sequence length="155" mass="16467">MGSIVGGVIEEFDSHMGLLVLQTGWKGYSWKMQTGVRVGCVAATGVAIGGDDDAVVGIYVYIRVGVACRSFVNGCGDDSIEPESGGGNSGMPISSLRLQDMYMDGCCSQLGIGFLVRSRLEMDSPVSNTLLAIYVKYRCLSDVQTICCSTTSLIR</sequence>
<accession>A0A5J5B373</accession>
<evidence type="ECO:0000313" key="2">
    <source>
        <dbReference type="Proteomes" id="UP000325577"/>
    </source>
</evidence>